<sequence length="103" mass="11884">MKCNNLYLGDNKVCTIYSGDGKKIKNNISNTSLKCSIINNNNNYTKGLSISSIYLSLYKKNTHIYVLPKKHILSVFAFRFGHLYNTLQLVKYLYINLLQKTIK</sequence>
<name>A0A096Y6U8_9EUKA</name>
<dbReference type="RefSeq" id="YP_009092474.1">
    <property type="nucleotide sequence ID" value="NC_025294.1"/>
</dbReference>
<dbReference type="EMBL" id="KJ867411">
    <property type="protein sequence ID" value="AIM52060.1"/>
    <property type="molecule type" value="Genomic_DNA"/>
</dbReference>
<reference evidence="1" key="1">
    <citation type="journal article" date="2014" name="Genome Biol. Evol.">
        <title>The mitochondrial genomes of the glaucophytes Gloeochaete wittrockiana and Cyanoptyche gloeocystis: multilocus phylogenetics suggests a monophyletic archaeplastida.</title>
        <authorList>
            <person name="Jackson C."/>
            <person name="Reyes-Prieto A."/>
        </authorList>
    </citation>
    <scope>NUCLEOTIDE SEQUENCE</scope>
    <source>
        <strain evidence="1">SAG 4.97</strain>
    </source>
</reference>
<gene>
    <name evidence="1" type="primary">orfA</name>
</gene>
<organism evidence="1">
    <name type="scientific">Cyanoptyche gloeocystis</name>
    <dbReference type="NCBI Taxonomy" id="77922"/>
    <lineage>
        <taxon>Eukaryota</taxon>
        <taxon>Glaucocystophyceae</taxon>
        <taxon>Glaucocystophyceae incertae sedis</taxon>
        <taxon>Cyanoptyche</taxon>
    </lineage>
</organism>
<reference evidence="1" key="2">
    <citation type="submission" date="2014-05" db="EMBL/GenBank/DDBJ databases">
        <authorList>
            <person name="Jackson C.J."/>
            <person name="Reyes-Prieto A."/>
        </authorList>
    </citation>
    <scope>NUCLEOTIDE SEQUENCE</scope>
    <source>
        <strain evidence="1">SAG 4.97</strain>
    </source>
</reference>
<protein>
    <submittedName>
        <fullName evidence="1">Uncharacterized protein</fullName>
    </submittedName>
</protein>
<geneLocation type="mitochondrion" evidence="1"/>
<dbReference type="AlphaFoldDB" id="A0A096Y6U8"/>
<proteinExistence type="predicted"/>
<dbReference type="GeneID" id="20832950"/>
<keyword evidence="1" id="KW-0496">Mitochondrion</keyword>
<evidence type="ECO:0000313" key="1">
    <source>
        <dbReference type="EMBL" id="AIM52060.1"/>
    </source>
</evidence>
<accession>A0A096Y6U8</accession>